<sequence>MVNKFLMFTKDSCGPCGLVKRYLNALKDHRTEVIEEIQLEDFSDEPIPEENLALAKKYEVTATPVLVVTNSEGKMLGKYTGGMQITQSIRKLFDEYV</sequence>
<evidence type="ECO:0000313" key="2">
    <source>
        <dbReference type="EMBL" id="AGN33685.1"/>
    </source>
</evidence>
<dbReference type="KEGG" id="vg:16045444"/>
<dbReference type="Proteomes" id="UP000204294">
    <property type="component" value="Segment"/>
</dbReference>
<dbReference type="EMBL" id="HQ317383">
    <property type="protein sequence ID" value="AGN33685.1"/>
    <property type="molecule type" value="Genomic_DNA"/>
</dbReference>
<protein>
    <recommendedName>
        <fullName evidence="1">Thioredoxin-like fold domain-containing protein</fullName>
    </recommendedName>
</protein>
<dbReference type="SUPFAM" id="SSF52833">
    <property type="entry name" value="Thioredoxin-like"/>
    <property type="match status" value="1"/>
</dbReference>
<proteinExistence type="predicted"/>
<dbReference type="OrthoDB" id="21408at10239"/>
<dbReference type="RefSeq" id="YP_008126499.1">
    <property type="nucleotide sequence ID" value="NC_021536.1"/>
</dbReference>
<dbReference type="Gene3D" id="3.40.30.10">
    <property type="entry name" value="Glutaredoxin"/>
    <property type="match status" value="1"/>
</dbReference>
<reference evidence="2 3" key="1">
    <citation type="submission" date="2010-09" db="EMBL/GenBank/DDBJ databases">
        <title>The Genome Sequence of Synechococcus phage S-IOM18.</title>
        <authorList>
            <consortium name="The Broad Institute Genome Sequencing Platform"/>
            <person name="Henn M.R."/>
            <person name="Clokie M."/>
            <person name="Levin J."/>
            <person name="Malboeuf C."/>
            <person name="Casali M."/>
            <person name="Russ C."/>
            <person name="Lennon N."/>
            <person name="Chapman S.B."/>
            <person name="Erlich R."/>
            <person name="Young S.K."/>
            <person name="Yandava C."/>
            <person name="Zeng Q."/>
            <person name="Fitzgerald M.F."/>
            <person name="Alvarado L."/>
            <person name="Anderson S."/>
            <person name="Berlin A."/>
            <person name="Chen Z."/>
            <person name="Freedman E."/>
            <person name="Gellesch M."/>
            <person name="Goldberg J."/>
            <person name="Green L."/>
            <person name="Griggs A."/>
            <person name="Gujja S."/>
            <person name="Heilman E.R."/>
            <person name="Heiman D."/>
            <person name="Hollinger A."/>
            <person name="Howarth C."/>
            <person name="Larson L."/>
            <person name="Mehta T."/>
            <person name="Neiman D."/>
            <person name="Pearson M."/>
            <person name="Roberts A."/>
            <person name="Ryan E."/>
            <person name="Saif S."/>
            <person name="Shea T."/>
            <person name="Shenoy N."/>
            <person name="Sisk P."/>
            <person name="Stolte C."/>
            <person name="Sykes S."/>
            <person name="White J."/>
            <person name="Haas B."/>
            <person name="Nusbaum C."/>
            <person name="Birren B."/>
        </authorList>
    </citation>
    <scope>NUCLEOTIDE SEQUENCE [LARGE SCALE GENOMIC DNA]</scope>
    <source>
        <strain evidence="2 3">S-IOM18</strain>
    </source>
</reference>
<feature type="domain" description="Thioredoxin-like fold" evidence="1">
    <location>
        <begin position="4"/>
        <end position="87"/>
    </location>
</feature>
<dbReference type="InterPro" id="IPR036249">
    <property type="entry name" value="Thioredoxin-like_sf"/>
</dbReference>
<evidence type="ECO:0000313" key="3">
    <source>
        <dbReference type="Proteomes" id="UP000204294"/>
    </source>
</evidence>
<gene>
    <name evidence="2" type="ORF">SWYG_00176</name>
</gene>
<keyword evidence="3" id="KW-1185">Reference proteome</keyword>
<dbReference type="Pfam" id="PF13098">
    <property type="entry name" value="Thioredoxin_2"/>
    <property type="match status" value="1"/>
</dbReference>
<dbReference type="PROSITE" id="PS51354">
    <property type="entry name" value="GLUTAREDOXIN_2"/>
    <property type="match status" value="1"/>
</dbReference>
<organism evidence="2 3">
    <name type="scientific">Synechococcus phage S-IOM18</name>
    <dbReference type="NCBI Taxonomy" id="754039"/>
    <lineage>
        <taxon>Viruses</taxon>
        <taxon>Duplodnaviria</taxon>
        <taxon>Heunggongvirae</taxon>
        <taxon>Uroviricota</taxon>
        <taxon>Caudoviricetes</taxon>
        <taxon>Pantevenvirales</taxon>
        <taxon>Kyanoviridae</taxon>
        <taxon>Tefnutvirus</taxon>
        <taxon>Tefnutvirus siom18</taxon>
    </lineage>
</organism>
<dbReference type="InterPro" id="IPR012336">
    <property type="entry name" value="Thioredoxin-like_fold"/>
</dbReference>
<evidence type="ECO:0000259" key="1">
    <source>
        <dbReference type="Pfam" id="PF13098"/>
    </source>
</evidence>
<name>R9TN95_9CAUD</name>
<dbReference type="GeneID" id="16045444"/>
<accession>R9TN95</accession>